<dbReference type="GO" id="GO:0022857">
    <property type="term" value="F:transmembrane transporter activity"/>
    <property type="evidence" value="ECO:0007669"/>
    <property type="project" value="UniProtKB-ARBA"/>
</dbReference>
<dbReference type="Gene3D" id="3.40.50.300">
    <property type="entry name" value="P-loop containing nucleotide triphosphate hydrolases"/>
    <property type="match status" value="1"/>
</dbReference>
<evidence type="ECO:0000256" key="1">
    <source>
        <dbReference type="ARBA" id="ARBA00005417"/>
    </source>
</evidence>
<sequence>MKTIKAENISKKYVMGSTDVFALRNVSVEVGEGDFTCLLGPSGSGKSTLLYLLGGLDLPSKGKVVIGQDEISNFSQNELNFFRRKNVGFIFQSFNLLSHYNALENVEIPLFFARWSKKERREKAAEMLKLVGLGERMKHKPSELSGGQQQRVSIARALIADPDIILADEPTGNLDSKTGKEIIDLLVKMSAEYNKTVIMATHDIEIAEYADNIITLKDGVIESNKARRKFSCMF</sequence>
<dbReference type="GO" id="GO:0005524">
    <property type="term" value="F:ATP binding"/>
    <property type="evidence" value="ECO:0007669"/>
    <property type="project" value="UniProtKB-KW"/>
</dbReference>
<keyword evidence="2" id="KW-0813">Transport</keyword>
<dbReference type="RefSeq" id="WP_350344635.1">
    <property type="nucleotide sequence ID" value="NZ_CP158367.1"/>
</dbReference>
<evidence type="ECO:0000256" key="4">
    <source>
        <dbReference type="ARBA" id="ARBA00022840"/>
    </source>
</evidence>
<evidence type="ECO:0000256" key="3">
    <source>
        <dbReference type="ARBA" id="ARBA00022741"/>
    </source>
</evidence>
<dbReference type="GO" id="GO:0098796">
    <property type="term" value="C:membrane protein complex"/>
    <property type="evidence" value="ECO:0007669"/>
    <property type="project" value="UniProtKB-ARBA"/>
</dbReference>
<proteinExistence type="inferred from homology"/>
<reference evidence="6" key="2">
    <citation type="submission" date="2024-06" db="EMBL/GenBank/DDBJ databases">
        <authorList>
            <person name="Petrova K.O."/>
            <person name="Toshchakov S.V."/>
            <person name="Boltjanskaja Y.V."/>
            <person name="Kevbrin V."/>
        </authorList>
    </citation>
    <scope>NUCLEOTIDE SEQUENCE</scope>
    <source>
        <strain evidence="6">Z-910T</strain>
    </source>
</reference>
<organism evidence="6">
    <name type="scientific">Proteinivorax tanatarense</name>
    <dbReference type="NCBI Taxonomy" id="1260629"/>
    <lineage>
        <taxon>Bacteria</taxon>
        <taxon>Bacillati</taxon>
        <taxon>Bacillota</taxon>
        <taxon>Clostridia</taxon>
        <taxon>Eubacteriales</taxon>
        <taxon>Proteinivoracaceae</taxon>
        <taxon>Proteinivorax</taxon>
    </lineage>
</organism>
<dbReference type="EMBL" id="CP158367">
    <property type="protein sequence ID" value="XBX75900.1"/>
    <property type="molecule type" value="Genomic_DNA"/>
</dbReference>
<dbReference type="PROSITE" id="PS50893">
    <property type="entry name" value="ABC_TRANSPORTER_2"/>
    <property type="match status" value="1"/>
</dbReference>
<dbReference type="InterPro" id="IPR017911">
    <property type="entry name" value="MacB-like_ATP-bd"/>
</dbReference>
<name>A0AAU7VP76_9FIRM</name>
<evidence type="ECO:0000259" key="5">
    <source>
        <dbReference type="PROSITE" id="PS50893"/>
    </source>
</evidence>
<dbReference type="AlphaFoldDB" id="A0AAU7VP76"/>
<dbReference type="InterPro" id="IPR027417">
    <property type="entry name" value="P-loop_NTPase"/>
</dbReference>
<evidence type="ECO:0000313" key="6">
    <source>
        <dbReference type="EMBL" id="XBX75900.1"/>
    </source>
</evidence>
<dbReference type="FunFam" id="3.40.50.300:FF:000032">
    <property type="entry name" value="Export ABC transporter ATP-binding protein"/>
    <property type="match status" value="1"/>
</dbReference>
<gene>
    <name evidence="6" type="ORF">PRVXT_001061</name>
</gene>
<dbReference type="CDD" id="cd03255">
    <property type="entry name" value="ABC_MJ0796_LolCDE_FtsE"/>
    <property type="match status" value="1"/>
</dbReference>
<feature type="domain" description="ABC transporter" evidence="5">
    <location>
        <begin position="4"/>
        <end position="234"/>
    </location>
</feature>
<evidence type="ECO:0000256" key="2">
    <source>
        <dbReference type="ARBA" id="ARBA00022448"/>
    </source>
</evidence>
<dbReference type="SUPFAM" id="SSF52540">
    <property type="entry name" value="P-loop containing nucleoside triphosphate hydrolases"/>
    <property type="match status" value="1"/>
</dbReference>
<dbReference type="PANTHER" id="PTHR42798">
    <property type="entry name" value="LIPOPROTEIN-RELEASING SYSTEM ATP-BINDING PROTEIN LOLD"/>
    <property type="match status" value="1"/>
</dbReference>
<dbReference type="Pfam" id="PF00005">
    <property type="entry name" value="ABC_tran"/>
    <property type="match status" value="1"/>
</dbReference>
<dbReference type="SMART" id="SM00382">
    <property type="entry name" value="AAA"/>
    <property type="match status" value="1"/>
</dbReference>
<dbReference type="InterPro" id="IPR003593">
    <property type="entry name" value="AAA+_ATPase"/>
</dbReference>
<protein>
    <submittedName>
        <fullName evidence="6">ABC transporter ATP-binding protein</fullName>
    </submittedName>
</protein>
<dbReference type="PANTHER" id="PTHR42798:SF6">
    <property type="entry name" value="CELL DIVISION ATP-BINDING PROTEIN FTSE"/>
    <property type="match status" value="1"/>
</dbReference>
<dbReference type="PROSITE" id="PS00211">
    <property type="entry name" value="ABC_TRANSPORTER_1"/>
    <property type="match status" value="1"/>
</dbReference>
<comment type="similarity">
    <text evidence="1">Belongs to the ABC transporter superfamily.</text>
</comment>
<dbReference type="GO" id="GO:0016887">
    <property type="term" value="F:ATP hydrolysis activity"/>
    <property type="evidence" value="ECO:0007669"/>
    <property type="project" value="InterPro"/>
</dbReference>
<accession>A0AAU7VP76</accession>
<dbReference type="InterPro" id="IPR017871">
    <property type="entry name" value="ABC_transporter-like_CS"/>
</dbReference>
<dbReference type="InterPro" id="IPR003439">
    <property type="entry name" value="ABC_transporter-like_ATP-bd"/>
</dbReference>
<keyword evidence="4 6" id="KW-0067">ATP-binding</keyword>
<keyword evidence="3" id="KW-0547">Nucleotide-binding</keyword>
<reference evidence="6" key="1">
    <citation type="journal article" date="2013" name="Extremophiles">
        <title>Proteinivorax tanatarense gen. nov., sp. nov., an anaerobic, haloalkaliphilic, proteolytic bacterium isolated from a decaying algal bloom, and proposal of Proteinivoraceae fam. nov.</title>
        <authorList>
            <person name="Kevbrin V."/>
            <person name="Boltyanskaya Y."/>
            <person name="Zhilina T."/>
            <person name="Kolganova T."/>
            <person name="Lavrentjeva E."/>
            <person name="Kuznetsov B."/>
        </authorList>
    </citation>
    <scope>NUCLEOTIDE SEQUENCE</scope>
    <source>
        <strain evidence="6">Z-910T</strain>
    </source>
</reference>